<comment type="caution">
    <text evidence="8">The sequence shown here is derived from an EMBL/GenBank/DDBJ whole genome shotgun (WGS) entry which is preliminary data.</text>
</comment>
<evidence type="ECO:0000256" key="6">
    <source>
        <dbReference type="ARBA" id="ARBA00023118"/>
    </source>
</evidence>
<keyword evidence="4" id="KW-0378">Hydrolase</keyword>
<keyword evidence="2" id="KW-0479">Metal-binding</keyword>
<evidence type="ECO:0000259" key="7">
    <source>
        <dbReference type="Pfam" id="PF20803"/>
    </source>
</evidence>
<dbReference type="GO" id="GO:0043571">
    <property type="term" value="P:maintenance of CRISPR repeat elements"/>
    <property type="evidence" value="ECO:0007669"/>
    <property type="project" value="InterPro"/>
</dbReference>
<dbReference type="AlphaFoldDB" id="A0A1G2T0T5"/>
<accession>A0A1G2T0T5</accession>
<evidence type="ECO:0000313" key="8">
    <source>
        <dbReference type="EMBL" id="OHA90883.1"/>
    </source>
</evidence>
<evidence type="ECO:0000256" key="1">
    <source>
        <dbReference type="ARBA" id="ARBA00022722"/>
    </source>
</evidence>
<keyword evidence="3 8" id="KW-0255">Endonuclease</keyword>
<dbReference type="Gene3D" id="3.30.70.2650">
    <property type="match status" value="1"/>
</dbReference>
<dbReference type="InterPro" id="IPR021127">
    <property type="entry name" value="CRISPR_associated_Cas2"/>
</dbReference>
<evidence type="ECO:0000256" key="3">
    <source>
        <dbReference type="ARBA" id="ARBA00022759"/>
    </source>
</evidence>
<evidence type="ECO:0000256" key="4">
    <source>
        <dbReference type="ARBA" id="ARBA00022801"/>
    </source>
</evidence>
<feature type="domain" description="Transcriptional repressor PaaX-like central Cas2-like" evidence="7">
    <location>
        <begin position="103"/>
        <end position="175"/>
    </location>
</feature>
<proteinExistence type="predicted"/>
<dbReference type="InterPro" id="IPR048846">
    <property type="entry name" value="PaaX-like_central"/>
</dbReference>
<evidence type="ECO:0000313" key="9">
    <source>
        <dbReference type="Proteomes" id="UP000177746"/>
    </source>
</evidence>
<keyword evidence="1" id="KW-0540">Nuclease</keyword>
<dbReference type="GO" id="GO:0004521">
    <property type="term" value="F:RNA endonuclease activity"/>
    <property type="evidence" value="ECO:0007669"/>
    <property type="project" value="InterPro"/>
</dbReference>
<name>A0A1G2T0T5_9BACT</name>
<keyword evidence="6" id="KW-0051">Antiviral defense</keyword>
<sequence length="188" mass="21925">MGKIEEKSKKKGSREHLQKLILETVADVGMLSIALVAPNVAKAMYKLGLAPKRRQNEYVSSSASKLVKRGLLFYDGKKYCITPKGEDLLRQWQFADFKLERPKKWDRKWRVIIFDIPEKKRRIRDQVRTLFKSAGFYLLQDSVWVYPYDCEDVLTLLKSDLGVGKNILYLIVDELENDKHLRESFGLI</sequence>
<evidence type="ECO:0000256" key="2">
    <source>
        <dbReference type="ARBA" id="ARBA00022723"/>
    </source>
</evidence>
<keyword evidence="5" id="KW-0460">Magnesium</keyword>
<organism evidence="8 9">
    <name type="scientific">Candidatus Zambryskibacteria bacterium RIFCSPHIGHO2_01_FULL_46_30</name>
    <dbReference type="NCBI Taxonomy" id="1802739"/>
    <lineage>
        <taxon>Bacteria</taxon>
        <taxon>Candidatus Zambryskiibacteriota</taxon>
    </lineage>
</organism>
<dbReference type="NCBIfam" id="TIGR01573">
    <property type="entry name" value="cas2"/>
    <property type="match status" value="1"/>
</dbReference>
<dbReference type="EMBL" id="MHVI01000028">
    <property type="protein sequence ID" value="OHA90883.1"/>
    <property type="molecule type" value="Genomic_DNA"/>
</dbReference>
<dbReference type="SUPFAM" id="SSF143430">
    <property type="entry name" value="TTP0101/SSO1404-like"/>
    <property type="match status" value="1"/>
</dbReference>
<dbReference type="Proteomes" id="UP000177746">
    <property type="component" value="Unassembled WGS sequence"/>
</dbReference>
<dbReference type="Pfam" id="PF20803">
    <property type="entry name" value="PaaX_M"/>
    <property type="match status" value="1"/>
</dbReference>
<gene>
    <name evidence="8" type="ORF">A2665_00100</name>
</gene>
<evidence type="ECO:0000256" key="5">
    <source>
        <dbReference type="ARBA" id="ARBA00022842"/>
    </source>
</evidence>
<protein>
    <submittedName>
        <fullName evidence="8">CRISPR-associated endonuclease Cas2</fullName>
    </submittedName>
</protein>
<reference evidence="8 9" key="1">
    <citation type="journal article" date="2016" name="Nat. Commun.">
        <title>Thousands of microbial genomes shed light on interconnected biogeochemical processes in an aquifer system.</title>
        <authorList>
            <person name="Anantharaman K."/>
            <person name="Brown C.T."/>
            <person name="Hug L.A."/>
            <person name="Sharon I."/>
            <person name="Castelle C.J."/>
            <person name="Probst A.J."/>
            <person name="Thomas B.C."/>
            <person name="Singh A."/>
            <person name="Wilkins M.J."/>
            <person name="Karaoz U."/>
            <person name="Brodie E.L."/>
            <person name="Williams K.H."/>
            <person name="Hubbard S.S."/>
            <person name="Banfield J.F."/>
        </authorList>
    </citation>
    <scope>NUCLEOTIDE SEQUENCE [LARGE SCALE GENOMIC DNA]</scope>
</reference>